<dbReference type="AlphaFoldDB" id="A0A7D6VLV1"/>
<dbReference type="PANTHER" id="PTHR34853:SF1">
    <property type="entry name" value="LIPASE 5"/>
    <property type="match status" value="1"/>
</dbReference>
<dbReference type="Pfam" id="PF03583">
    <property type="entry name" value="LIP"/>
    <property type="match status" value="1"/>
</dbReference>
<proteinExistence type="predicted"/>
<dbReference type="Proteomes" id="UP000515512">
    <property type="component" value="Chromosome"/>
</dbReference>
<evidence type="ECO:0000256" key="1">
    <source>
        <dbReference type="SAM" id="SignalP"/>
    </source>
</evidence>
<dbReference type="PANTHER" id="PTHR34853">
    <property type="match status" value="1"/>
</dbReference>
<reference evidence="2 3" key="1">
    <citation type="submission" date="2020-07" db="EMBL/GenBank/DDBJ databases">
        <authorList>
            <person name="Zhuang K."/>
            <person name="Ran Y."/>
        </authorList>
    </citation>
    <scope>NUCLEOTIDE SEQUENCE [LARGE SCALE GENOMIC DNA]</scope>
    <source>
        <strain evidence="2 3">WCH-YHL-001</strain>
    </source>
</reference>
<dbReference type="PIRSF" id="PIRSF029171">
    <property type="entry name" value="Esterase_LipA"/>
    <property type="match status" value="1"/>
</dbReference>
<keyword evidence="3" id="KW-1185">Reference proteome</keyword>
<dbReference type="GO" id="GO:0016042">
    <property type="term" value="P:lipid catabolic process"/>
    <property type="evidence" value="ECO:0007669"/>
    <property type="project" value="InterPro"/>
</dbReference>
<dbReference type="EMBL" id="CP059399">
    <property type="protein sequence ID" value="QLY32530.1"/>
    <property type="molecule type" value="Genomic_DNA"/>
</dbReference>
<dbReference type="SUPFAM" id="SSF53474">
    <property type="entry name" value="alpha/beta-Hydrolases"/>
    <property type="match status" value="1"/>
</dbReference>
<gene>
    <name evidence="2" type="ORF">H0264_09935</name>
</gene>
<dbReference type="KEGG" id="nhu:H0264_09935"/>
<feature type="signal peptide" evidence="1">
    <location>
        <begin position="1"/>
        <end position="35"/>
    </location>
</feature>
<feature type="chain" id="PRO_5038666261" evidence="1">
    <location>
        <begin position="36"/>
        <end position="464"/>
    </location>
</feature>
<name>A0A7D6VLV1_9NOCA</name>
<dbReference type="InterPro" id="IPR029058">
    <property type="entry name" value="AB_hydrolase_fold"/>
</dbReference>
<evidence type="ECO:0000313" key="3">
    <source>
        <dbReference type="Proteomes" id="UP000515512"/>
    </source>
</evidence>
<dbReference type="Gene3D" id="3.40.50.1820">
    <property type="entry name" value="alpha/beta hydrolase"/>
    <property type="match status" value="1"/>
</dbReference>
<dbReference type="Gene3D" id="1.10.260.130">
    <property type="match status" value="1"/>
</dbReference>
<evidence type="ECO:0000313" key="2">
    <source>
        <dbReference type="EMBL" id="QLY32530.1"/>
    </source>
</evidence>
<dbReference type="RefSeq" id="WP_181583695.1">
    <property type="nucleotide sequence ID" value="NZ_CP059399.1"/>
</dbReference>
<keyword evidence="1" id="KW-0732">Signal</keyword>
<accession>A0A7D6VLV1</accession>
<dbReference type="GO" id="GO:0004806">
    <property type="term" value="F:triacylglycerol lipase activity"/>
    <property type="evidence" value="ECO:0007669"/>
    <property type="project" value="InterPro"/>
</dbReference>
<organism evidence="2 3">
    <name type="scientific">Nocardia huaxiensis</name>
    <dbReference type="NCBI Taxonomy" id="2755382"/>
    <lineage>
        <taxon>Bacteria</taxon>
        <taxon>Bacillati</taxon>
        <taxon>Actinomycetota</taxon>
        <taxon>Actinomycetes</taxon>
        <taxon>Mycobacteriales</taxon>
        <taxon>Nocardiaceae</taxon>
        <taxon>Nocardia</taxon>
    </lineage>
</organism>
<protein>
    <submittedName>
        <fullName evidence="2">Lipase</fullName>
    </submittedName>
</protein>
<dbReference type="InterPro" id="IPR005152">
    <property type="entry name" value="Lipase_secreted"/>
</dbReference>
<sequence length="464" mass="48604">MSANQKFRYGGRVFAQAVRVLLPVAVVLATAGAIAAPAAAAPNTADPFYTPPADYEAAQPGTILRTRSIEPSFSQLIPMRVDAWQLLYRTTDAGGRPYAAVTTVLKPVDMARPTALLSYQNMTDAVAPHCQPSQTLQQGKVPWFDLSSSSPIQLSTMANETPMVAAALARGWAVSVPDHGGVDNNSGGYREPGYVVLDGIRAATAFDSLSLDPDTRTVLWGYSGGGMASSWAAREQPSYAPELNLVGAALGAPVADTRAALLATNGTPVGGAFVLLGLIGMVQDSPEFAAALNRYLTPAGRQKITEAMANCAPQNMASFLGFDANQFLTAPLEHVLADPIIGAALTARNLDAPAPTAPLYVYNAIDDEGSTIAAVDAFVENHCATGTSVTYRRSQLSMPLSGHTGEWFLGAPAALAWLQQQVEDPSPQTGCDTRTIPTTAVEPEALEALTSGILTGSIRALLGF</sequence>